<dbReference type="PROSITE" id="PS51846">
    <property type="entry name" value="CNNM"/>
    <property type="match status" value="1"/>
</dbReference>
<dbReference type="SUPFAM" id="SSF56176">
    <property type="entry name" value="FAD-binding/transporter-associated domain-like"/>
    <property type="match status" value="1"/>
</dbReference>
<keyword evidence="4 8" id="KW-1133">Transmembrane helix</keyword>
<dbReference type="PROSITE" id="PS51371">
    <property type="entry name" value="CBS"/>
    <property type="match status" value="1"/>
</dbReference>
<keyword evidence="3" id="KW-0677">Repeat</keyword>
<dbReference type="InterPro" id="IPR000644">
    <property type="entry name" value="CBS_dom"/>
</dbReference>
<feature type="domain" description="CNNM transmembrane" evidence="11">
    <location>
        <begin position="1"/>
        <end position="178"/>
    </location>
</feature>
<evidence type="ECO:0000256" key="9">
    <source>
        <dbReference type="SAM" id="Phobius"/>
    </source>
</evidence>
<dbReference type="SUPFAM" id="SSF54631">
    <property type="entry name" value="CBS-domain pair"/>
    <property type="match status" value="1"/>
</dbReference>
<evidence type="ECO:0000256" key="6">
    <source>
        <dbReference type="ARBA" id="ARBA00023136"/>
    </source>
</evidence>
<dbReference type="InterPro" id="IPR044751">
    <property type="entry name" value="Ion_transp-like_CBS"/>
</dbReference>
<dbReference type="Pfam" id="PF01595">
    <property type="entry name" value="CNNM"/>
    <property type="match status" value="1"/>
</dbReference>
<keyword evidence="6 8" id="KW-0472">Membrane</keyword>
<dbReference type="EMBL" id="DQVE01000030">
    <property type="protein sequence ID" value="HIP98306.1"/>
    <property type="molecule type" value="Genomic_DNA"/>
</dbReference>
<protein>
    <submittedName>
        <fullName evidence="12">HlyC/CorC family transporter</fullName>
    </submittedName>
</protein>
<organism evidence="12 13">
    <name type="scientific">Aquifex aeolicus</name>
    <dbReference type="NCBI Taxonomy" id="63363"/>
    <lineage>
        <taxon>Bacteria</taxon>
        <taxon>Pseudomonadati</taxon>
        <taxon>Aquificota</taxon>
        <taxon>Aquificia</taxon>
        <taxon>Aquificales</taxon>
        <taxon>Aquificaceae</taxon>
        <taxon>Aquifex</taxon>
    </lineage>
</organism>
<keyword evidence="2 8" id="KW-0812">Transmembrane</keyword>
<dbReference type="GO" id="GO:0050660">
    <property type="term" value="F:flavin adenine dinucleotide binding"/>
    <property type="evidence" value="ECO:0007669"/>
    <property type="project" value="InterPro"/>
</dbReference>
<evidence type="ECO:0000256" key="4">
    <source>
        <dbReference type="ARBA" id="ARBA00022989"/>
    </source>
</evidence>
<dbReference type="GO" id="GO:0005886">
    <property type="term" value="C:plasma membrane"/>
    <property type="evidence" value="ECO:0007669"/>
    <property type="project" value="TreeGrafter"/>
</dbReference>
<evidence type="ECO:0000313" key="12">
    <source>
        <dbReference type="EMBL" id="HIP98306.1"/>
    </source>
</evidence>
<evidence type="ECO:0000256" key="2">
    <source>
        <dbReference type="ARBA" id="ARBA00022692"/>
    </source>
</evidence>
<feature type="transmembrane region" description="Helical" evidence="9">
    <location>
        <begin position="80"/>
        <end position="99"/>
    </location>
</feature>
<dbReference type="Pfam" id="PF03471">
    <property type="entry name" value="CorC_HlyC"/>
    <property type="match status" value="1"/>
</dbReference>
<dbReference type="Gene3D" id="3.10.580.10">
    <property type="entry name" value="CBS-domain"/>
    <property type="match status" value="1"/>
</dbReference>
<dbReference type="Gene3D" id="3.30.465.10">
    <property type="match status" value="1"/>
</dbReference>
<name>A0A9D1CFD1_AQUAO</name>
<dbReference type="AlphaFoldDB" id="A0A9D1CFD1"/>
<dbReference type="CDD" id="cd04590">
    <property type="entry name" value="CBS_pair_CorC_HlyC_assoc"/>
    <property type="match status" value="1"/>
</dbReference>
<feature type="transmembrane region" description="Helical" evidence="9">
    <location>
        <begin position="51"/>
        <end position="68"/>
    </location>
</feature>
<evidence type="ECO:0000256" key="8">
    <source>
        <dbReference type="PROSITE-ProRule" id="PRU01193"/>
    </source>
</evidence>
<dbReference type="InterPro" id="IPR046342">
    <property type="entry name" value="CBS_dom_sf"/>
</dbReference>
<comment type="caution">
    <text evidence="12">The sequence shown here is derived from an EMBL/GenBank/DDBJ whole genome shotgun (WGS) entry which is preliminary data.</text>
</comment>
<dbReference type="PANTHER" id="PTHR22777:SF17">
    <property type="entry name" value="UPF0053 PROTEIN SLL0260"/>
    <property type="match status" value="1"/>
</dbReference>
<evidence type="ECO:0000256" key="5">
    <source>
        <dbReference type="ARBA" id="ARBA00023122"/>
    </source>
</evidence>
<keyword evidence="5 7" id="KW-0129">CBS domain</keyword>
<dbReference type="SMART" id="SM01091">
    <property type="entry name" value="CorC_HlyC"/>
    <property type="match status" value="1"/>
</dbReference>
<dbReference type="InterPro" id="IPR002550">
    <property type="entry name" value="CNNM"/>
</dbReference>
<dbReference type="InterPro" id="IPR036318">
    <property type="entry name" value="FAD-bd_PCMH-like_sf"/>
</dbReference>
<proteinExistence type="predicted"/>
<accession>A0A9D1CFD1</accession>
<evidence type="ECO:0000313" key="13">
    <source>
        <dbReference type="Proteomes" id="UP000606463"/>
    </source>
</evidence>
<evidence type="ECO:0000256" key="3">
    <source>
        <dbReference type="ARBA" id="ARBA00022737"/>
    </source>
</evidence>
<feature type="transmembrane region" description="Helical" evidence="9">
    <location>
        <begin position="119"/>
        <end position="137"/>
    </location>
</feature>
<gene>
    <name evidence="12" type="ORF">EYH37_02915</name>
</gene>
<dbReference type="InterPro" id="IPR016169">
    <property type="entry name" value="FAD-bd_PCMH_sub2"/>
</dbReference>
<feature type="domain" description="CBS" evidence="10">
    <location>
        <begin position="260"/>
        <end position="317"/>
    </location>
</feature>
<comment type="subcellular location">
    <subcellularLocation>
        <location evidence="1">Membrane</location>
        <topology evidence="1">Multi-pass membrane protein</topology>
    </subcellularLocation>
</comment>
<evidence type="ECO:0000259" key="10">
    <source>
        <dbReference type="PROSITE" id="PS51371"/>
    </source>
</evidence>
<dbReference type="Pfam" id="PF00571">
    <property type="entry name" value="CBS"/>
    <property type="match status" value="1"/>
</dbReference>
<evidence type="ECO:0000256" key="1">
    <source>
        <dbReference type="ARBA" id="ARBA00004141"/>
    </source>
</evidence>
<evidence type="ECO:0000259" key="11">
    <source>
        <dbReference type="PROSITE" id="PS51846"/>
    </source>
</evidence>
<sequence>MEQLFVMLLLLVLSGFFASAEVAFFGLNPFLLERENSPVVKLIKKLLSKPVDLIISILIGNELVNILISSLGTKFLKETLGDAGVAFGTVILSLLIFYFGEVIPKNVALQLPEQLAKIYALPIYLFNQLLYPIRFLIKKLFGNLAEKIEEKKEQFLTKEELLYHITEGYKKGEITKEELEMVKRVLELDETSVEEIMTPRTDIFALEENKKVKEVIDPIVREAHSKIPLFLGNLDNTTGVLYIKQLLPTEENEEKQLKEFKKKVSFIPQTLNLEDLIGEFRQKRTQIFMVVDEHGGTSGLVTYSDFLSWLLGEMVEEWSPESDIKEVGKNTYIIDASVNIEVLAQKFGLKLPEDYEYSTLGGYLIEKFKGIPSKGDVLEVDHLKFVVEEIENNRIKKVKLVVRN</sequence>
<dbReference type="PANTHER" id="PTHR22777">
    <property type="entry name" value="HEMOLYSIN-RELATED"/>
    <property type="match status" value="1"/>
</dbReference>
<evidence type="ECO:0000256" key="7">
    <source>
        <dbReference type="PROSITE-ProRule" id="PRU00703"/>
    </source>
</evidence>
<reference evidence="12" key="1">
    <citation type="journal article" date="2020" name="ISME J.">
        <title>Gammaproteobacteria mediating utilization of methyl-, sulfur- and petroleum organic compounds in deep ocean hydrothermal plumes.</title>
        <authorList>
            <person name="Zhou Z."/>
            <person name="Liu Y."/>
            <person name="Pan J."/>
            <person name="Cron B.R."/>
            <person name="Toner B.M."/>
            <person name="Anantharaman K."/>
            <person name="Breier J.A."/>
            <person name="Dick G.J."/>
            <person name="Li M."/>
        </authorList>
    </citation>
    <scope>NUCLEOTIDE SEQUENCE</scope>
    <source>
        <strain evidence="12">SZUA-1501</strain>
    </source>
</reference>
<dbReference type="InterPro" id="IPR005170">
    <property type="entry name" value="Transptr-assoc_dom"/>
</dbReference>
<dbReference type="Proteomes" id="UP000606463">
    <property type="component" value="Unassembled WGS sequence"/>
</dbReference>